<dbReference type="AlphaFoldDB" id="A0A328EAI1"/>
<dbReference type="Pfam" id="PF02519">
    <property type="entry name" value="Auxin_inducible"/>
    <property type="match status" value="1"/>
</dbReference>
<dbReference type="Proteomes" id="UP000249390">
    <property type="component" value="Unassembled WGS sequence"/>
</dbReference>
<proteinExistence type="inferred from homology"/>
<evidence type="ECO:0000256" key="1">
    <source>
        <dbReference type="ARBA" id="ARBA00006974"/>
    </source>
</evidence>
<name>A0A328EAI1_9ASTE</name>
<organism evidence="2 3">
    <name type="scientific">Cuscuta australis</name>
    <dbReference type="NCBI Taxonomy" id="267555"/>
    <lineage>
        <taxon>Eukaryota</taxon>
        <taxon>Viridiplantae</taxon>
        <taxon>Streptophyta</taxon>
        <taxon>Embryophyta</taxon>
        <taxon>Tracheophyta</taxon>
        <taxon>Spermatophyta</taxon>
        <taxon>Magnoliopsida</taxon>
        <taxon>eudicotyledons</taxon>
        <taxon>Gunneridae</taxon>
        <taxon>Pentapetalae</taxon>
        <taxon>asterids</taxon>
        <taxon>lamiids</taxon>
        <taxon>Solanales</taxon>
        <taxon>Convolvulaceae</taxon>
        <taxon>Cuscuteae</taxon>
        <taxon>Cuscuta</taxon>
        <taxon>Cuscuta subgen. Grammica</taxon>
        <taxon>Cuscuta sect. Cleistogrammica</taxon>
    </lineage>
</organism>
<dbReference type="PANTHER" id="PTHR31374:SF281">
    <property type="entry name" value="INDOLE-3-ACETIC ACID-INDUCED PROTEIN ARG7-LIKE"/>
    <property type="match status" value="1"/>
</dbReference>
<dbReference type="GO" id="GO:0009733">
    <property type="term" value="P:response to auxin"/>
    <property type="evidence" value="ECO:0007669"/>
    <property type="project" value="InterPro"/>
</dbReference>
<comment type="similarity">
    <text evidence="1">Belongs to the ARG7 family.</text>
</comment>
<dbReference type="EMBL" id="NQVE01000005">
    <property type="protein sequence ID" value="RAL54984.1"/>
    <property type="molecule type" value="Genomic_DNA"/>
</dbReference>
<evidence type="ECO:0000313" key="2">
    <source>
        <dbReference type="EMBL" id="RAL54984.1"/>
    </source>
</evidence>
<dbReference type="InterPro" id="IPR003676">
    <property type="entry name" value="SAUR_fam"/>
</dbReference>
<protein>
    <recommendedName>
        <fullName evidence="4">Auxin-responsive protein</fullName>
    </recommendedName>
</protein>
<evidence type="ECO:0000313" key="3">
    <source>
        <dbReference type="Proteomes" id="UP000249390"/>
    </source>
</evidence>
<keyword evidence="3" id="KW-1185">Reference proteome</keyword>
<accession>A0A328EAI1</accession>
<sequence length="103" mass="11222">MPKNRIFGVTTAVSGGSSSYRKVPPKGHFAVYVGPDDKTAKRFVVPMCVLKNEVFQKLLDKAAEEYGFDSGRSSKLVIPCDELAFRRLIASIGACEHASTCSH</sequence>
<comment type="caution">
    <text evidence="2">The sequence shown here is derived from an EMBL/GenBank/DDBJ whole genome shotgun (WGS) entry which is preliminary data.</text>
</comment>
<evidence type="ECO:0008006" key="4">
    <source>
        <dbReference type="Google" id="ProtNLM"/>
    </source>
</evidence>
<reference evidence="2 3" key="1">
    <citation type="submission" date="2018-06" db="EMBL/GenBank/DDBJ databases">
        <title>The Genome of Cuscuta australis (Dodder) Provides Insight into the Evolution of Plant Parasitism.</title>
        <authorList>
            <person name="Liu H."/>
        </authorList>
    </citation>
    <scope>NUCLEOTIDE SEQUENCE [LARGE SCALE GENOMIC DNA]</scope>
    <source>
        <strain evidence="3">cv. Yunnan</strain>
        <tissue evidence="2">Vines</tissue>
    </source>
</reference>
<dbReference type="PANTHER" id="PTHR31374">
    <property type="entry name" value="AUXIN-INDUCED PROTEIN-LIKE-RELATED"/>
    <property type="match status" value="1"/>
</dbReference>
<gene>
    <name evidence="2" type="ORF">DM860_013680</name>
</gene>